<dbReference type="PRINTS" id="PR01546">
    <property type="entry name" value="YEAST73DUF"/>
</dbReference>
<sequence>MLNLRWSHNQSRDKERQIIGSFHNEKYKEFGDRTVTQDCKVVVALLISPPDTQIDLWLSCATKSIRVLPLIQASAHLSIYCCRLISNGLLISIINNQLVTMVRMKKYSISPPVLRLVYNLAESSESLKNYDENWTPLYLARFDENGFLHAHIRFAAIHACPQFRNFAAKAFSTAFFKSAESKTIRGALPPNSSEIRFIRHLLIKCLPMAGSNIGVTNYTFSVTFFAETADSYVCCHRNGELGIL</sequence>
<accession>A0A1A9VU52</accession>
<dbReference type="InterPro" id="IPR004353">
    <property type="entry name" value="Mon1"/>
</dbReference>
<protein>
    <recommendedName>
        <fullName evidence="1">Vacuolar fusion protein MON1 homolog</fullName>
    </recommendedName>
</protein>
<dbReference type="Pfam" id="PF19037">
    <property type="entry name" value="Fuz_longin_2"/>
    <property type="match status" value="1"/>
</dbReference>
<dbReference type="GO" id="GO:0035658">
    <property type="term" value="C:Mon1-Ccz1 complex"/>
    <property type="evidence" value="ECO:0007669"/>
    <property type="project" value="TreeGrafter"/>
</dbReference>
<evidence type="ECO:0000259" key="2">
    <source>
        <dbReference type="Pfam" id="PF19037"/>
    </source>
</evidence>
<dbReference type="PANTHER" id="PTHR13027:SF7">
    <property type="entry name" value="VACUOLAR FUSION PROTEIN MON1 HOMOLOG"/>
    <property type="match status" value="1"/>
</dbReference>
<dbReference type="Proteomes" id="UP000078200">
    <property type="component" value="Unassembled WGS sequence"/>
</dbReference>
<feature type="domain" description="FUZ/MON1/HPS1 second Longin" evidence="2">
    <location>
        <begin position="93"/>
        <end position="159"/>
    </location>
</feature>
<comment type="function">
    <text evidence="1">Plays an important role in membrane trafficking through the secretory apparatus.</text>
</comment>
<keyword evidence="4" id="KW-1185">Reference proteome</keyword>
<dbReference type="EnsemblMetazoa" id="GAUT047697-RA">
    <property type="protein sequence ID" value="GAUT047697-PA"/>
    <property type="gene ID" value="GAUT047697"/>
</dbReference>
<organism evidence="3 4">
    <name type="scientific">Glossina austeni</name>
    <name type="common">Savannah tsetse fly</name>
    <dbReference type="NCBI Taxonomy" id="7395"/>
    <lineage>
        <taxon>Eukaryota</taxon>
        <taxon>Metazoa</taxon>
        <taxon>Ecdysozoa</taxon>
        <taxon>Arthropoda</taxon>
        <taxon>Hexapoda</taxon>
        <taxon>Insecta</taxon>
        <taxon>Pterygota</taxon>
        <taxon>Neoptera</taxon>
        <taxon>Endopterygota</taxon>
        <taxon>Diptera</taxon>
        <taxon>Brachycera</taxon>
        <taxon>Muscomorpha</taxon>
        <taxon>Hippoboscoidea</taxon>
        <taxon>Glossinidae</taxon>
        <taxon>Glossina</taxon>
    </lineage>
</organism>
<comment type="similarity">
    <text evidence="1">Belongs to the MON1/SAND family.</text>
</comment>
<dbReference type="AlphaFoldDB" id="A0A1A9VU52"/>
<dbReference type="GO" id="GO:0006623">
    <property type="term" value="P:protein targeting to vacuole"/>
    <property type="evidence" value="ECO:0007669"/>
    <property type="project" value="UniProtKB-UniRule"/>
</dbReference>
<dbReference type="PANTHER" id="PTHR13027">
    <property type="entry name" value="SAND PROTEIN-RELATED"/>
    <property type="match status" value="1"/>
</dbReference>
<evidence type="ECO:0000313" key="3">
    <source>
        <dbReference type="EnsemblMetazoa" id="GAUT047697-PA"/>
    </source>
</evidence>
<evidence type="ECO:0000256" key="1">
    <source>
        <dbReference type="RuleBase" id="RU367048"/>
    </source>
</evidence>
<dbReference type="VEuPathDB" id="VectorBase:GAUT047697"/>
<dbReference type="GO" id="GO:0016192">
    <property type="term" value="P:vesicle-mediated transport"/>
    <property type="evidence" value="ECO:0007669"/>
    <property type="project" value="InterPro"/>
</dbReference>
<reference evidence="3" key="1">
    <citation type="submission" date="2020-05" db="UniProtKB">
        <authorList>
            <consortium name="EnsemblMetazoa"/>
        </authorList>
    </citation>
    <scope>IDENTIFICATION</scope>
    <source>
        <strain evidence="3">TTRI</strain>
    </source>
</reference>
<name>A0A1A9VU52_GLOAU</name>
<evidence type="ECO:0000313" key="4">
    <source>
        <dbReference type="Proteomes" id="UP000078200"/>
    </source>
</evidence>
<proteinExistence type="inferred from homology"/>
<dbReference type="STRING" id="7395.A0A1A9VU52"/>
<dbReference type="InterPro" id="IPR043971">
    <property type="entry name" value="FUZ/MON1/HPS1_longin_2"/>
</dbReference>